<comment type="caution">
    <text evidence="8">The sequence shown here is derived from an EMBL/GenBank/DDBJ whole genome shotgun (WGS) entry which is preliminary data.</text>
</comment>
<dbReference type="Proteomes" id="UP000004931">
    <property type="component" value="Unassembled WGS sequence"/>
</dbReference>
<dbReference type="InterPro" id="IPR036259">
    <property type="entry name" value="MFS_trans_sf"/>
</dbReference>
<feature type="transmembrane region" description="Helical" evidence="6">
    <location>
        <begin position="61"/>
        <end position="81"/>
    </location>
</feature>
<evidence type="ECO:0000313" key="8">
    <source>
        <dbReference type="EMBL" id="EAW32405.1"/>
    </source>
</evidence>
<keyword evidence="2" id="KW-0813">Transport</keyword>
<feature type="transmembrane region" description="Helical" evidence="6">
    <location>
        <begin position="291"/>
        <end position="315"/>
    </location>
</feature>
<feature type="transmembrane region" description="Helical" evidence="6">
    <location>
        <begin position="152"/>
        <end position="175"/>
    </location>
</feature>
<dbReference type="GO" id="GO:0022857">
    <property type="term" value="F:transmembrane transporter activity"/>
    <property type="evidence" value="ECO:0007669"/>
    <property type="project" value="InterPro"/>
</dbReference>
<evidence type="ECO:0000256" key="1">
    <source>
        <dbReference type="ARBA" id="ARBA00004141"/>
    </source>
</evidence>
<gene>
    <name evidence="8" type="ORF">GP2143_14156</name>
</gene>
<comment type="subcellular location">
    <subcellularLocation>
        <location evidence="1">Membrane</location>
        <topology evidence="1">Multi-pass membrane protein</topology>
    </subcellularLocation>
</comment>
<keyword evidence="4 6" id="KW-1133">Transmembrane helix</keyword>
<keyword evidence="9" id="KW-1185">Reference proteome</keyword>
<dbReference type="PANTHER" id="PTHR23505">
    <property type="entry name" value="SPINSTER"/>
    <property type="match status" value="1"/>
</dbReference>
<evidence type="ECO:0000259" key="7">
    <source>
        <dbReference type="PROSITE" id="PS50850"/>
    </source>
</evidence>
<evidence type="ECO:0000256" key="5">
    <source>
        <dbReference type="ARBA" id="ARBA00023136"/>
    </source>
</evidence>
<dbReference type="InterPro" id="IPR044770">
    <property type="entry name" value="MFS_spinster-like"/>
</dbReference>
<dbReference type="OrthoDB" id="6057322at2"/>
<feature type="domain" description="Major facilitator superfamily (MFS) profile" evidence="7">
    <location>
        <begin position="27"/>
        <end position="456"/>
    </location>
</feature>
<organism evidence="8 9">
    <name type="scientific">marine gamma proteobacterium HTCC2143</name>
    <dbReference type="NCBI Taxonomy" id="247633"/>
    <lineage>
        <taxon>Bacteria</taxon>
        <taxon>Pseudomonadati</taxon>
        <taxon>Pseudomonadota</taxon>
        <taxon>Gammaproteobacteria</taxon>
        <taxon>Cellvibrionales</taxon>
        <taxon>Spongiibacteraceae</taxon>
        <taxon>BD1-7 clade</taxon>
    </lineage>
</organism>
<dbReference type="InterPro" id="IPR011701">
    <property type="entry name" value="MFS"/>
</dbReference>
<evidence type="ECO:0000256" key="6">
    <source>
        <dbReference type="SAM" id="Phobius"/>
    </source>
</evidence>
<dbReference type="EMBL" id="AAVT01000001">
    <property type="protein sequence ID" value="EAW32405.1"/>
    <property type="molecule type" value="Genomic_DNA"/>
</dbReference>
<dbReference type="SUPFAM" id="SSF103473">
    <property type="entry name" value="MFS general substrate transporter"/>
    <property type="match status" value="1"/>
</dbReference>
<feature type="transmembrane region" description="Helical" evidence="6">
    <location>
        <begin position="349"/>
        <end position="373"/>
    </location>
</feature>
<name>A0Y8F1_9GAMM</name>
<evidence type="ECO:0000256" key="4">
    <source>
        <dbReference type="ARBA" id="ARBA00022989"/>
    </source>
</evidence>
<dbReference type="eggNOG" id="COG2271">
    <property type="taxonomic scope" value="Bacteria"/>
</dbReference>
<dbReference type="STRING" id="247633.GP2143_14156"/>
<keyword evidence="3 6" id="KW-0812">Transmembrane</keyword>
<proteinExistence type="predicted"/>
<feature type="transmembrane region" description="Helical" evidence="6">
    <location>
        <begin position="327"/>
        <end position="343"/>
    </location>
</feature>
<dbReference type="PANTHER" id="PTHR23505:SF79">
    <property type="entry name" value="PROTEIN SPINSTER"/>
    <property type="match status" value="1"/>
</dbReference>
<feature type="transmembrane region" description="Helical" evidence="6">
    <location>
        <begin position="24"/>
        <end position="41"/>
    </location>
</feature>
<accession>A0Y8F1</accession>
<dbReference type="Pfam" id="PF07690">
    <property type="entry name" value="MFS_1"/>
    <property type="match status" value="1"/>
</dbReference>
<dbReference type="PROSITE" id="PS50850">
    <property type="entry name" value="MFS"/>
    <property type="match status" value="1"/>
</dbReference>
<protein>
    <submittedName>
        <fullName evidence="8">Probable MFS transporter</fullName>
    </submittedName>
</protein>
<feature type="transmembrane region" description="Helical" evidence="6">
    <location>
        <begin position="252"/>
        <end position="271"/>
    </location>
</feature>
<dbReference type="AlphaFoldDB" id="A0Y8F1"/>
<dbReference type="Gene3D" id="1.20.1250.20">
    <property type="entry name" value="MFS general substrate transporter like domains"/>
    <property type="match status" value="2"/>
</dbReference>
<evidence type="ECO:0000313" key="9">
    <source>
        <dbReference type="Proteomes" id="UP000004931"/>
    </source>
</evidence>
<evidence type="ECO:0000256" key="2">
    <source>
        <dbReference type="ARBA" id="ARBA00022448"/>
    </source>
</evidence>
<reference evidence="8 9" key="1">
    <citation type="journal article" date="2010" name="J. Bacteriol.">
        <title>Genome sequence of the oligotrophic marine Gammaproteobacterium HTCC2143, isolated from the Oregon Coast.</title>
        <authorList>
            <person name="Oh H.M."/>
            <person name="Kang I."/>
            <person name="Ferriera S."/>
            <person name="Giovannoni S.J."/>
            <person name="Cho J.C."/>
        </authorList>
    </citation>
    <scope>NUCLEOTIDE SEQUENCE [LARGE SCALE GENOMIC DNA]</scope>
    <source>
        <strain evidence="8 9">HTCC2143</strain>
    </source>
</reference>
<evidence type="ECO:0000256" key="3">
    <source>
        <dbReference type="ARBA" id="ARBA00022692"/>
    </source>
</evidence>
<feature type="transmembrane region" description="Helical" evidence="6">
    <location>
        <begin position="93"/>
        <end position="113"/>
    </location>
</feature>
<dbReference type="InterPro" id="IPR020846">
    <property type="entry name" value="MFS_dom"/>
</dbReference>
<feature type="transmembrane region" description="Helical" evidence="6">
    <location>
        <begin position="385"/>
        <end position="406"/>
    </location>
</feature>
<feature type="transmembrane region" description="Helical" evidence="6">
    <location>
        <begin position="195"/>
        <end position="216"/>
    </location>
</feature>
<dbReference type="GO" id="GO:0016020">
    <property type="term" value="C:membrane"/>
    <property type="evidence" value="ECO:0007669"/>
    <property type="project" value="UniProtKB-SubCell"/>
</dbReference>
<keyword evidence="5 6" id="KW-0472">Membrane</keyword>
<sequence>MPAKNLIRGNEQKHIDDYPSSREANYVLGLLFLAYAFSFIDRQVLGVMVGPIKEDLALSDFQFSLLQGAAFAILYSVMALPFGRMADTKNRKLIMAMGVFGWSLMTIGCGLAKNFTQLFVMRMGVGVGEAALSPAAYSTITDSFPREKLTRALAIYKAGMLVGGGLALLLGGIIYDYYASIPDLSMPLLGAMKAWQATFVTVGLPGFLLAVMILFIKEPGRKGMLRSPEDDSPKSLKIGEVFAFMFVQHHQLYISLFVGCSILAIISYGFSSWFTEMLIRNFSLTRSYAGSLMGSVIIAAGLLGVLSGPSFVALLQKRGFADSNMRALMLITIALIPTAIAAPQMPNYILALVLMSVTVFLQAAYVGVAAAAVQMVTPNQMRGQATAIYLFSTNMLGLALGSTLVAGLTDFVFANERALMHSLSLISAILLPLAAYIFWKGLNAFSVAIKRSEDWS</sequence>
<feature type="transmembrane region" description="Helical" evidence="6">
    <location>
        <begin position="418"/>
        <end position="439"/>
    </location>
</feature>